<feature type="transmembrane region" description="Helical" evidence="6">
    <location>
        <begin position="16"/>
        <end position="37"/>
    </location>
</feature>
<reference evidence="8 9" key="1">
    <citation type="submission" date="2016-04" db="EMBL/GenBank/DDBJ databases">
        <title>Multiple horizontal gene transfer events from other fungi enriched the ability of the initially mycotrophic fungus Trichoderma (Ascomycota) to feed on dead plant biomass.</title>
        <authorList>
            <person name="Atanasova L."/>
            <person name="Chenthamara K."/>
            <person name="Zhang J."/>
            <person name="Grujic M."/>
            <person name="Henrissat B."/>
            <person name="Kuo A."/>
            <person name="Aertz A."/>
            <person name="Salamov A."/>
            <person name="Lipzen A."/>
            <person name="Labutti K."/>
            <person name="Barry K."/>
            <person name="Miao Y."/>
            <person name="Rahimi M.J."/>
            <person name="Shen Q."/>
            <person name="Grigoriev I.V."/>
            <person name="Kubicek C.P."/>
            <person name="Druzhinina I.S."/>
        </authorList>
    </citation>
    <scope>NUCLEOTIDE SEQUENCE [LARGE SCALE GENOMIC DNA]</scope>
    <source>
        <strain evidence="8 9">NJAU 4742</strain>
    </source>
</reference>
<keyword evidence="8" id="KW-0675">Receptor</keyword>
<evidence type="ECO:0000256" key="5">
    <source>
        <dbReference type="SAM" id="MobiDB-lite"/>
    </source>
</evidence>
<evidence type="ECO:0000313" key="9">
    <source>
        <dbReference type="Proteomes" id="UP000191004"/>
    </source>
</evidence>
<feature type="region of interest" description="Disordered" evidence="5">
    <location>
        <begin position="218"/>
        <end position="307"/>
    </location>
</feature>
<feature type="domain" description="MARVEL" evidence="7">
    <location>
        <begin position="19"/>
        <end position="170"/>
    </location>
</feature>
<dbReference type="Proteomes" id="UP000191004">
    <property type="component" value="Unassembled WGS sequence"/>
</dbReference>
<accession>A0A1T3CST6</accession>
<evidence type="ECO:0000256" key="6">
    <source>
        <dbReference type="SAM" id="Phobius"/>
    </source>
</evidence>
<feature type="transmembrane region" description="Helical" evidence="6">
    <location>
        <begin position="79"/>
        <end position="103"/>
    </location>
</feature>
<feature type="transmembrane region" description="Helical" evidence="6">
    <location>
        <begin position="49"/>
        <end position="67"/>
    </location>
</feature>
<dbReference type="PANTHER" id="PTHR37451">
    <property type="entry name" value="MARVEL DOMAIN"/>
    <property type="match status" value="1"/>
</dbReference>
<name>A0A1T3CST6_9HYPO</name>
<dbReference type="InterPro" id="IPR008253">
    <property type="entry name" value="Marvel"/>
</dbReference>
<feature type="compositionally biased region" description="Pro residues" evidence="5">
    <location>
        <begin position="236"/>
        <end position="249"/>
    </location>
</feature>
<evidence type="ECO:0000256" key="2">
    <source>
        <dbReference type="ARBA" id="ARBA00022692"/>
    </source>
</evidence>
<dbReference type="PANTHER" id="PTHR37451:SF4">
    <property type="entry name" value="MARVEL DOMAIN-CONTAINING PROTEIN"/>
    <property type="match status" value="1"/>
</dbReference>
<feature type="compositionally biased region" description="Low complexity" evidence="5">
    <location>
        <begin position="265"/>
        <end position="289"/>
    </location>
</feature>
<gene>
    <name evidence="8" type="ORF">A0O28_0024750</name>
</gene>
<feature type="compositionally biased region" description="Pro residues" evidence="5">
    <location>
        <begin position="298"/>
        <end position="307"/>
    </location>
</feature>
<evidence type="ECO:0000313" key="8">
    <source>
        <dbReference type="EMBL" id="OPB44157.1"/>
    </source>
</evidence>
<comment type="subcellular location">
    <subcellularLocation>
        <location evidence="1">Membrane</location>
        <topology evidence="1">Multi-pass membrane protein</topology>
    </subcellularLocation>
</comment>
<evidence type="ECO:0000256" key="1">
    <source>
        <dbReference type="ARBA" id="ARBA00004141"/>
    </source>
</evidence>
<dbReference type="EMBL" id="LVVK01000007">
    <property type="protein sequence ID" value="OPB44157.1"/>
    <property type="molecule type" value="Genomic_DNA"/>
</dbReference>
<proteinExistence type="predicted"/>
<evidence type="ECO:0000256" key="3">
    <source>
        <dbReference type="ARBA" id="ARBA00022989"/>
    </source>
</evidence>
<feature type="compositionally biased region" description="Low complexity" evidence="5">
    <location>
        <begin position="220"/>
        <end position="235"/>
    </location>
</feature>
<organism evidence="8 9">
    <name type="scientific">Trichoderma guizhouense</name>
    <dbReference type="NCBI Taxonomy" id="1491466"/>
    <lineage>
        <taxon>Eukaryota</taxon>
        <taxon>Fungi</taxon>
        <taxon>Dikarya</taxon>
        <taxon>Ascomycota</taxon>
        <taxon>Pezizomycotina</taxon>
        <taxon>Sordariomycetes</taxon>
        <taxon>Hypocreomycetidae</taxon>
        <taxon>Hypocreales</taxon>
        <taxon>Hypocreaceae</taxon>
        <taxon>Trichoderma</taxon>
    </lineage>
</organism>
<keyword evidence="2 6" id="KW-0812">Transmembrane</keyword>
<dbReference type="GO" id="GO:0016020">
    <property type="term" value="C:membrane"/>
    <property type="evidence" value="ECO:0007669"/>
    <property type="project" value="UniProtKB-SubCell"/>
</dbReference>
<evidence type="ECO:0000259" key="7">
    <source>
        <dbReference type="Pfam" id="PF01284"/>
    </source>
</evidence>
<dbReference type="OrthoDB" id="5241662at2759"/>
<feature type="transmembrane region" description="Helical" evidence="6">
    <location>
        <begin position="153"/>
        <end position="174"/>
    </location>
</feature>
<keyword evidence="9" id="KW-1185">Reference proteome</keyword>
<sequence length="307" mass="34639">MQQPENESGHVLVSPLWVFICRIFQVLISLVILALAARLMHDAYLDEEGLALAIAIITWLVCLYVILSEKLPTLNEFYHVVAVIVLDGVMMILWLATFAAVAAKRAQFKFNIRVDGCFDDGSLFNSKTCYKKRDFVKKRDVILFKSGGDMLSAIAGLGALVWLLFIATFVWTLYSFLQGRKAGRFLFDNESVPVQTIAMEPKQDQQAQQQQTLIPPQGVAQPNAQYPPQGQYPQDQYPPQPVSPYPPAQSPYQPSTAYSPPPQEPQAYNQYPPQQYQQHQQHQQPQTYHEAPSHDTSSPPPPQQTSY</sequence>
<keyword evidence="4 6" id="KW-0472">Membrane</keyword>
<keyword evidence="3 6" id="KW-1133">Transmembrane helix</keyword>
<protein>
    <submittedName>
        <fullName evidence="8">G-protein coupled receptor protein</fullName>
    </submittedName>
</protein>
<dbReference type="AlphaFoldDB" id="A0A1T3CST6"/>
<evidence type="ECO:0000256" key="4">
    <source>
        <dbReference type="ARBA" id="ARBA00023136"/>
    </source>
</evidence>
<dbReference type="Pfam" id="PF01284">
    <property type="entry name" value="MARVEL"/>
    <property type="match status" value="1"/>
</dbReference>
<comment type="caution">
    <text evidence="8">The sequence shown here is derived from an EMBL/GenBank/DDBJ whole genome shotgun (WGS) entry which is preliminary data.</text>
</comment>